<evidence type="ECO:0000256" key="5">
    <source>
        <dbReference type="ARBA" id="ARBA00022777"/>
    </source>
</evidence>
<evidence type="ECO:0000256" key="6">
    <source>
        <dbReference type="ARBA" id="ARBA00023012"/>
    </source>
</evidence>
<dbReference type="FunFam" id="3.30.565.10:FF:000006">
    <property type="entry name" value="Sensor histidine kinase WalK"/>
    <property type="match status" value="1"/>
</dbReference>
<dbReference type="Gene3D" id="1.10.287.130">
    <property type="match status" value="1"/>
</dbReference>
<keyword evidence="7" id="KW-0472">Membrane</keyword>
<dbReference type="InterPro" id="IPR050351">
    <property type="entry name" value="BphY/WalK/GraS-like"/>
</dbReference>
<feature type="domain" description="Histidine kinase" evidence="8">
    <location>
        <begin position="112"/>
        <end position="328"/>
    </location>
</feature>
<keyword evidence="5" id="KW-0418">Kinase</keyword>
<dbReference type="EC" id="2.7.13.3" evidence="2"/>
<dbReference type="PRINTS" id="PR00344">
    <property type="entry name" value="BCTRLSENSOR"/>
</dbReference>
<dbReference type="GO" id="GO:0005886">
    <property type="term" value="C:plasma membrane"/>
    <property type="evidence" value="ECO:0007669"/>
    <property type="project" value="TreeGrafter"/>
</dbReference>
<sequence>MSDGAILVDGDGTVSLINPAARHLFKFFDSLKSGQFTLIEICRQHEVIDLWENCRSSGQQKSITIETPSDREYIQVIGTDLSRLLPGATLLLFQNLTTMRKLETVRRDFVSNVSHELRTPLASLKALTETLQSGALNDPPAAERFLSQMDEEIDNLTQMVQELLELSKIESGKVPLLKKTIVPIELVYPAIKRMELQAERAKIELINQCAEDLPLIEADPARMQQVLVNLLHNAIKFTPPNGQITVAAEEKEKYVIFSVKDTGVGIPEEDLDRIFERFYKADRARSSGGTGLGLSISRHLIEAHQGKIWVESVQGKGSTFFFSLPIKR</sequence>
<organism evidence="9">
    <name type="scientific">bioreactor metagenome</name>
    <dbReference type="NCBI Taxonomy" id="1076179"/>
    <lineage>
        <taxon>unclassified sequences</taxon>
        <taxon>metagenomes</taxon>
        <taxon>ecological metagenomes</taxon>
    </lineage>
</organism>
<dbReference type="PANTHER" id="PTHR45453:SF1">
    <property type="entry name" value="PHOSPHATE REGULON SENSOR PROTEIN PHOR"/>
    <property type="match status" value="1"/>
</dbReference>
<dbReference type="InterPro" id="IPR003661">
    <property type="entry name" value="HisK_dim/P_dom"/>
</dbReference>
<dbReference type="FunFam" id="1.10.287.130:FF:000001">
    <property type="entry name" value="Two-component sensor histidine kinase"/>
    <property type="match status" value="1"/>
</dbReference>
<dbReference type="PROSITE" id="PS50109">
    <property type="entry name" value="HIS_KIN"/>
    <property type="match status" value="1"/>
</dbReference>
<dbReference type="Gene3D" id="3.30.565.10">
    <property type="entry name" value="Histidine kinase-like ATPase, C-terminal domain"/>
    <property type="match status" value="1"/>
</dbReference>
<dbReference type="SUPFAM" id="SSF55874">
    <property type="entry name" value="ATPase domain of HSP90 chaperone/DNA topoisomerase II/histidine kinase"/>
    <property type="match status" value="1"/>
</dbReference>
<dbReference type="CDD" id="cd00075">
    <property type="entry name" value="HATPase"/>
    <property type="match status" value="1"/>
</dbReference>
<accession>A0A645BWQ0</accession>
<keyword evidence="4 9" id="KW-0808">Transferase</keyword>
<protein>
    <recommendedName>
        <fullName evidence="2">histidine kinase</fullName>
        <ecNumber evidence="2">2.7.13.3</ecNumber>
    </recommendedName>
</protein>
<evidence type="ECO:0000256" key="3">
    <source>
        <dbReference type="ARBA" id="ARBA00022553"/>
    </source>
</evidence>
<dbReference type="SUPFAM" id="SSF47384">
    <property type="entry name" value="Homodimeric domain of signal transducing histidine kinase"/>
    <property type="match status" value="1"/>
</dbReference>
<dbReference type="InterPro" id="IPR036890">
    <property type="entry name" value="HATPase_C_sf"/>
</dbReference>
<evidence type="ECO:0000256" key="4">
    <source>
        <dbReference type="ARBA" id="ARBA00022679"/>
    </source>
</evidence>
<evidence type="ECO:0000256" key="1">
    <source>
        <dbReference type="ARBA" id="ARBA00000085"/>
    </source>
</evidence>
<dbReference type="InterPro" id="IPR005467">
    <property type="entry name" value="His_kinase_dom"/>
</dbReference>
<keyword evidence="3" id="KW-0597">Phosphoprotein</keyword>
<dbReference type="GO" id="GO:0004721">
    <property type="term" value="F:phosphoprotein phosphatase activity"/>
    <property type="evidence" value="ECO:0007669"/>
    <property type="project" value="TreeGrafter"/>
</dbReference>
<dbReference type="Pfam" id="PF00512">
    <property type="entry name" value="HisKA"/>
    <property type="match status" value="1"/>
</dbReference>
<evidence type="ECO:0000313" key="9">
    <source>
        <dbReference type="EMBL" id="MPM69071.1"/>
    </source>
</evidence>
<gene>
    <name evidence="9" type="primary">phoR_28</name>
    <name evidence="9" type="ORF">SDC9_116015</name>
</gene>
<dbReference type="PANTHER" id="PTHR45453">
    <property type="entry name" value="PHOSPHATE REGULON SENSOR PROTEIN PHOR"/>
    <property type="match status" value="1"/>
</dbReference>
<comment type="caution">
    <text evidence="9">The sequence shown here is derived from an EMBL/GenBank/DDBJ whole genome shotgun (WGS) entry which is preliminary data.</text>
</comment>
<dbReference type="GO" id="GO:0016036">
    <property type="term" value="P:cellular response to phosphate starvation"/>
    <property type="evidence" value="ECO:0007669"/>
    <property type="project" value="TreeGrafter"/>
</dbReference>
<dbReference type="GO" id="GO:0000155">
    <property type="term" value="F:phosphorelay sensor kinase activity"/>
    <property type="evidence" value="ECO:0007669"/>
    <property type="project" value="InterPro"/>
</dbReference>
<dbReference type="SMART" id="SM00388">
    <property type="entry name" value="HisKA"/>
    <property type="match status" value="1"/>
</dbReference>
<dbReference type="EMBL" id="VSSQ01022631">
    <property type="protein sequence ID" value="MPM69071.1"/>
    <property type="molecule type" value="Genomic_DNA"/>
</dbReference>
<proteinExistence type="predicted"/>
<evidence type="ECO:0000256" key="7">
    <source>
        <dbReference type="ARBA" id="ARBA00023136"/>
    </source>
</evidence>
<dbReference type="InterPro" id="IPR036097">
    <property type="entry name" value="HisK_dim/P_sf"/>
</dbReference>
<comment type="catalytic activity">
    <reaction evidence="1">
        <text>ATP + protein L-histidine = ADP + protein N-phospho-L-histidine.</text>
        <dbReference type="EC" id="2.7.13.3"/>
    </reaction>
</comment>
<name>A0A645BWQ0_9ZZZZ</name>
<dbReference type="Pfam" id="PF02518">
    <property type="entry name" value="HATPase_c"/>
    <property type="match status" value="1"/>
</dbReference>
<evidence type="ECO:0000256" key="2">
    <source>
        <dbReference type="ARBA" id="ARBA00012438"/>
    </source>
</evidence>
<dbReference type="InterPro" id="IPR003594">
    <property type="entry name" value="HATPase_dom"/>
</dbReference>
<dbReference type="CDD" id="cd00082">
    <property type="entry name" value="HisKA"/>
    <property type="match status" value="1"/>
</dbReference>
<dbReference type="SMART" id="SM00387">
    <property type="entry name" value="HATPase_c"/>
    <property type="match status" value="1"/>
</dbReference>
<evidence type="ECO:0000259" key="8">
    <source>
        <dbReference type="PROSITE" id="PS50109"/>
    </source>
</evidence>
<dbReference type="InterPro" id="IPR004358">
    <property type="entry name" value="Sig_transdc_His_kin-like_C"/>
</dbReference>
<reference evidence="9" key="1">
    <citation type="submission" date="2019-08" db="EMBL/GenBank/DDBJ databases">
        <authorList>
            <person name="Kucharzyk K."/>
            <person name="Murdoch R.W."/>
            <person name="Higgins S."/>
            <person name="Loffler F."/>
        </authorList>
    </citation>
    <scope>NUCLEOTIDE SEQUENCE</scope>
</reference>
<keyword evidence="6" id="KW-0902">Two-component regulatory system</keyword>
<dbReference type="AlphaFoldDB" id="A0A645BWQ0"/>